<keyword evidence="2" id="KW-1185">Reference proteome</keyword>
<organism evidence="1 2">
    <name type="scientific">Macrolepiota fuliginosa MF-IS2</name>
    <dbReference type="NCBI Taxonomy" id="1400762"/>
    <lineage>
        <taxon>Eukaryota</taxon>
        <taxon>Fungi</taxon>
        <taxon>Dikarya</taxon>
        <taxon>Basidiomycota</taxon>
        <taxon>Agaricomycotina</taxon>
        <taxon>Agaricomycetes</taxon>
        <taxon>Agaricomycetidae</taxon>
        <taxon>Agaricales</taxon>
        <taxon>Agaricineae</taxon>
        <taxon>Agaricaceae</taxon>
        <taxon>Macrolepiota</taxon>
    </lineage>
</organism>
<reference evidence="1" key="1">
    <citation type="submission" date="2020-11" db="EMBL/GenBank/DDBJ databases">
        <authorList>
            <consortium name="DOE Joint Genome Institute"/>
            <person name="Ahrendt S."/>
            <person name="Riley R."/>
            <person name="Andreopoulos W."/>
            <person name="Labutti K."/>
            <person name="Pangilinan J."/>
            <person name="Ruiz-Duenas F.J."/>
            <person name="Barrasa J.M."/>
            <person name="Sanchez-Garcia M."/>
            <person name="Camarero S."/>
            <person name="Miyauchi S."/>
            <person name="Serrano A."/>
            <person name="Linde D."/>
            <person name="Babiker R."/>
            <person name="Drula E."/>
            <person name="Ayuso-Fernandez I."/>
            <person name="Pacheco R."/>
            <person name="Padilla G."/>
            <person name="Ferreira P."/>
            <person name="Barriuso J."/>
            <person name="Kellner H."/>
            <person name="Castanera R."/>
            <person name="Alfaro M."/>
            <person name="Ramirez L."/>
            <person name="Pisabarro A.G."/>
            <person name="Kuo A."/>
            <person name="Tritt A."/>
            <person name="Lipzen A."/>
            <person name="He G."/>
            <person name="Yan M."/>
            <person name="Ng V."/>
            <person name="Cullen D."/>
            <person name="Martin F."/>
            <person name="Rosso M.-N."/>
            <person name="Henrissat B."/>
            <person name="Hibbett D."/>
            <person name="Martinez A.T."/>
            <person name="Grigoriev I.V."/>
        </authorList>
    </citation>
    <scope>NUCLEOTIDE SEQUENCE</scope>
    <source>
        <strain evidence="1">MF-IS2</strain>
    </source>
</reference>
<dbReference type="EMBL" id="MU151265">
    <property type="protein sequence ID" value="KAF9446065.1"/>
    <property type="molecule type" value="Genomic_DNA"/>
</dbReference>
<dbReference type="OrthoDB" id="3227768at2759"/>
<dbReference type="AlphaFoldDB" id="A0A9P6C1W3"/>
<proteinExistence type="predicted"/>
<name>A0A9P6C1W3_9AGAR</name>
<accession>A0A9P6C1W3</accession>
<gene>
    <name evidence="1" type="ORF">P691DRAFT_674380</name>
</gene>
<dbReference type="Proteomes" id="UP000807342">
    <property type="component" value="Unassembled WGS sequence"/>
</dbReference>
<evidence type="ECO:0000313" key="2">
    <source>
        <dbReference type="Proteomes" id="UP000807342"/>
    </source>
</evidence>
<protein>
    <submittedName>
        <fullName evidence="1">Uncharacterized protein</fullName>
    </submittedName>
</protein>
<evidence type="ECO:0000313" key="1">
    <source>
        <dbReference type="EMBL" id="KAF9446065.1"/>
    </source>
</evidence>
<sequence length="91" mass="10000">IAPPTPTVQWKDILPGVEELFDGKRNSAAPGVEYLVKEDGSLALTHVMQIENPDTKFWVEVFVCAHSREVLSVTDFMAHATVCVLDFGVGE</sequence>
<comment type="caution">
    <text evidence="1">The sequence shown here is derived from an EMBL/GenBank/DDBJ whole genome shotgun (WGS) entry which is preliminary data.</text>
</comment>
<feature type="non-terminal residue" evidence="1">
    <location>
        <position position="1"/>
    </location>
</feature>